<organism evidence="3 4">
    <name type="scientific">Ruminococcus flavefaciens</name>
    <dbReference type="NCBI Taxonomy" id="1265"/>
    <lineage>
        <taxon>Bacteria</taxon>
        <taxon>Bacillati</taxon>
        <taxon>Bacillota</taxon>
        <taxon>Clostridia</taxon>
        <taxon>Eubacteriales</taxon>
        <taxon>Oscillospiraceae</taxon>
        <taxon>Ruminococcus</taxon>
    </lineage>
</organism>
<feature type="domain" description="Dockerin" evidence="2">
    <location>
        <begin position="506"/>
        <end position="575"/>
    </location>
</feature>
<evidence type="ECO:0000256" key="1">
    <source>
        <dbReference type="SAM" id="SignalP"/>
    </source>
</evidence>
<reference evidence="3 4" key="1">
    <citation type="submission" date="2016-11" db="EMBL/GenBank/DDBJ databases">
        <authorList>
            <person name="Jaros S."/>
            <person name="Januszkiewicz K."/>
            <person name="Wedrychowicz H."/>
        </authorList>
    </citation>
    <scope>NUCLEOTIDE SEQUENCE [LARGE SCALE GENOMIC DNA]</scope>
    <source>
        <strain evidence="3 4">Y1</strain>
    </source>
</reference>
<accession>A0A1M7IH60</accession>
<gene>
    <name evidence="3" type="ORF">SAMN04487860_104109</name>
</gene>
<sequence>MKFKKIAAAIAAAATAIIPFSADNADVSNTSKVYAEEFMTESSIPDWIPTTFEEAVSFRNKYGATHIGSGNESNLICLVFKEQYRSQARYEIKTSGALVTEYCHDVFVNEDIDVAYEVVVYKSAWKTPPDFKVKFSRDSVLQQEYSFTSFGTQAVETDIYGWLPDCIEEYMEYESINSCISAKDNYVVFCLDTDIGTGHYWILNRESDYDSTVISSLCSTDCSEETTEPLDGGTKHEIRVFQAEKDGYAKIAYDYTENYFISNSPTAIEKTLLADCVVIDDAQTVLLKGNMRYTLVDYDTGKPISVPEDDAPYIWTNVSYDTPEGECIMNRQPFWLYTNPAIDKSTGFHLDADNFSFGLSDPPKGYLIPETADPHPRYENGRIIPEDYMTVTKYDNGTADVVIKLKSRKKTTSYSTTITLYDKDTGELIGIPECDDAFRIMKVTASGKTEYYGITSNPCTVDDINVYDPDSYYYIISDMAGGGYCEPEFEVVNEGNNKVELSCKLEWVPNGDVNGDGCLTVSDALIMQKWLLSASDITLFNWRAVDFCRDNKIDIFDLIMMRKELINRNATEYLEPDQRSFGGPIRTVTDCLRLYLGPDESYENVAIIYKGTHLSELGYQDNNDKWIFTEYCGQYGWIRTVEDDGKTPTIVYEVYMDKPVIYLYPEKETDVHVELELTSSDLYTTYPRYNNGWDVTAYPNGTLLNKVDGTHHKYLFWDAVNCRTRFDFSKGFCVAGSDTESFLKEKLSYMGLTEDEMNEFIVYWLPLMEHNRYNLISFQSDAYTDSAKLNITPAPDSLLRVFMAYVPLDEAIDIEPQQLSTFERTGFTVVEWGGSKIQLEII</sequence>
<dbReference type="EMBL" id="FRCT01000004">
    <property type="protein sequence ID" value="SHM39938.1"/>
    <property type="molecule type" value="Genomic_DNA"/>
</dbReference>
<dbReference type="CDD" id="cd14256">
    <property type="entry name" value="Dockerin_I"/>
    <property type="match status" value="1"/>
</dbReference>
<keyword evidence="1" id="KW-0732">Signal</keyword>
<dbReference type="AlphaFoldDB" id="A0A1M7IH60"/>
<dbReference type="Pfam" id="PF00404">
    <property type="entry name" value="Dockerin_1"/>
    <property type="match status" value="1"/>
</dbReference>
<dbReference type="OrthoDB" id="9799897at2"/>
<dbReference type="Proteomes" id="UP000184394">
    <property type="component" value="Unassembled WGS sequence"/>
</dbReference>
<evidence type="ECO:0000259" key="2">
    <source>
        <dbReference type="PROSITE" id="PS51766"/>
    </source>
</evidence>
<dbReference type="RefSeq" id="WP_139277518.1">
    <property type="nucleotide sequence ID" value="NZ_FRCT01000004.1"/>
</dbReference>
<dbReference type="InterPro" id="IPR016134">
    <property type="entry name" value="Dockerin_dom"/>
</dbReference>
<proteinExistence type="predicted"/>
<dbReference type="PROSITE" id="PS51766">
    <property type="entry name" value="DOCKERIN"/>
    <property type="match status" value="1"/>
</dbReference>
<dbReference type="InterPro" id="IPR002105">
    <property type="entry name" value="Dockerin_1_rpt"/>
</dbReference>
<name>A0A1M7IH60_RUMFL</name>
<dbReference type="InterPro" id="IPR036439">
    <property type="entry name" value="Dockerin_dom_sf"/>
</dbReference>
<protein>
    <recommendedName>
        <fullName evidence="2">Dockerin domain-containing protein</fullName>
    </recommendedName>
</protein>
<evidence type="ECO:0000313" key="3">
    <source>
        <dbReference type="EMBL" id="SHM39938.1"/>
    </source>
</evidence>
<feature type="signal peptide" evidence="1">
    <location>
        <begin position="1"/>
        <end position="24"/>
    </location>
</feature>
<evidence type="ECO:0000313" key="4">
    <source>
        <dbReference type="Proteomes" id="UP000184394"/>
    </source>
</evidence>
<dbReference type="GO" id="GO:0004553">
    <property type="term" value="F:hydrolase activity, hydrolyzing O-glycosyl compounds"/>
    <property type="evidence" value="ECO:0007669"/>
    <property type="project" value="InterPro"/>
</dbReference>
<feature type="chain" id="PRO_5038332106" description="Dockerin domain-containing protein" evidence="1">
    <location>
        <begin position="25"/>
        <end position="842"/>
    </location>
</feature>
<dbReference type="Gene3D" id="1.10.1330.10">
    <property type="entry name" value="Dockerin domain"/>
    <property type="match status" value="1"/>
</dbReference>
<dbReference type="SUPFAM" id="SSF63446">
    <property type="entry name" value="Type I dockerin domain"/>
    <property type="match status" value="1"/>
</dbReference>
<dbReference type="GO" id="GO:0000272">
    <property type="term" value="P:polysaccharide catabolic process"/>
    <property type="evidence" value="ECO:0007669"/>
    <property type="project" value="InterPro"/>
</dbReference>